<gene>
    <name evidence="2" type="ORF">PHYBLDRAFT_153134</name>
</gene>
<dbReference type="InterPro" id="IPR036397">
    <property type="entry name" value="RNaseH_sf"/>
</dbReference>
<dbReference type="OrthoDB" id="2417635at2759"/>
<dbReference type="VEuPathDB" id="FungiDB:PHYBLDRAFT_153134"/>
<dbReference type="GeneID" id="28993978"/>
<dbReference type="Proteomes" id="UP000077315">
    <property type="component" value="Unassembled WGS sequence"/>
</dbReference>
<evidence type="ECO:0000259" key="1">
    <source>
        <dbReference type="Pfam" id="PF13358"/>
    </source>
</evidence>
<dbReference type="Gene3D" id="3.30.420.10">
    <property type="entry name" value="Ribonuclease H-like superfamily/Ribonuclease H"/>
    <property type="match status" value="1"/>
</dbReference>
<dbReference type="InParanoid" id="A0A163CVG1"/>
<dbReference type="EMBL" id="KV441027">
    <property type="protein sequence ID" value="OAD65880.1"/>
    <property type="molecule type" value="Genomic_DNA"/>
</dbReference>
<feature type="domain" description="Tc1-like transposase DDE" evidence="1">
    <location>
        <begin position="9"/>
        <end position="67"/>
    </location>
</feature>
<dbReference type="RefSeq" id="XP_018283920.1">
    <property type="nucleotide sequence ID" value="XM_018433072.1"/>
</dbReference>
<evidence type="ECO:0000313" key="3">
    <source>
        <dbReference type="Proteomes" id="UP000077315"/>
    </source>
</evidence>
<dbReference type="Pfam" id="PF13358">
    <property type="entry name" value="DDE_3"/>
    <property type="match status" value="1"/>
</dbReference>
<reference evidence="3" key="1">
    <citation type="submission" date="2015-06" db="EMBL/GenBank/DDBJ databases">
        <title>Expansion of signal transduction pathways in fungi by whole-genome duplication.</title>
        <authorList>
            <consortium name="DOE Joint Genome Institute"/>
            <person name="Corrochano L.M."/>
            <person name="Kuo A."/>
            <person name="Marcet-Houben M."/>
            <person name="Polaino S."/>
            <person name="Salamov A."/>
            <person name="Villalobos J.M."/>
            <person name="Alvarez M.I."/>
            <person name="Avalos J."/>
            <person name="Benito E.P."/>
            <person name="Benoit I."/>
            <person name="Burger G."/>
            <person name="Camino L.P."/>
            <person name="Canovas D."/>
            <person name="Cerda-Olmedo E."/>
            <person name="Cheng J.-F."/>
            <person name="Dominguez A."/>
            <person name="Elias M."/>
            <person name="Eslava A.P."/>
            <person name="Glaser F."/>
            <person name="Grimwood J."/>
            <person name="Gutierrez G."/>
            <person name="Heitman J."/>
            <person name="Henrissat B."/>
            <person name="Iturriaga E.A."/>
            <person name="Lang B.F."/>
            <person name="Lavin J.L."/>
            <person name="Lee S."/>
            <person name="Li W."/>
            <person name="Lindquist E."/>
            <person name="Lopez-Garcia S."/>
            <person name="Luque E.M."/>
            <person name="Marcos A.T."/>
            <person name="Martin J."/>
            <person name="McCluskey K."/>
            <person name="Medina H.R."/>
            <person name="Miralles-Duran A."/>
            <person name="Miyazaki A."/>
            <person name="Munoz-Torres E."/>
            <person name="Oguiza J.A."/>
            <person name="Ohm R."/>
            <person name="Olmedo M."/>
            <person name="Orejas M."/>
            <person name="Ortiz-Castellanos L."/>
            <person name="Pisabarro A.G."/>
            <person name="Rodriguez-Romero J."/>
            <person name="Ruiz-Herrera J."/>
            <person name="Ruiz-Vazquez R."/>
            <person name="Sanz C."/>
            <person name="Schackwitz W."/>
            <person name="Schmutz J."/>
            <person name="Shahriari M."/>
            <person name="Shelest E."/>
            <person name="Silva-Franco F."/>
            <person name="Soanes D."/>
            <person name="Syed K."/>
            <person name="Tagua V.G."/>
            <person name="Talbot N.J."/>
            <person name="Thon M."/>
            <person name="De vries R.P."/>
            <person name="Wiebenga A."/>
            <person name="Yadav J.S."/>
            <person name="Braun E.L."/>
            <person name="Baker S."/>
            <person name="Garre V."/>
            <person name="Horwitz B."/>
            <person name="Torres-Martinez S."/>
            <person name="Idnurm A."/>
            <person name="Herrera-Estrella A."/>
            <person name="Gabaldon T."/>
            <person name="Grigoriev I.V."/>
        </authorList>
    </citation>
    <scope>NUCLEOTIDE SEQUENCE [LARGE SCALE GENOMIC DNA]</scope>
    <source>
        <strain evidence="3">NRRL 1555(-)</strain>
    </source>
</reference>
<evidence type="ECO:0000313" key="2">
    <source>
        <dbReference type="EMBL" id="OAD65880.1"/>
    </source>
</evidence>
<protein>
    <recommendedName>
        <fullName evidence="1">Tc1-like transposase DDE domain-containing protein</fullName>
    </recommendedName>
</protein>
<proteinExistence type="predicted"/>
<dbReference type="AlphaFoldDB" id="A0A163CVG1"/>
<dbReference type="STRING" id="763407.A0A163CVG1"/>
<accession>A0A163CVG1</accession>
<name>A0A163CVG1_PHYB8</name>
<dbReference type="InterPro" id="IPR038717">
    <property type="entry name" value="Tc1-like_DDE_dom"/>
</dbReference>
<dbReference type="GO" id="GO:0003676">
    <property type="term" value="F:nucleic acid binding"/>
    <property type="evidence" value="ECO:0007669"/>
    <property type="project" value="InterPro"/>
</dbReference>
<keyword evidence="3" id="KW-1185">Reference proteome</keyword>
<organism evidence="2 3">
    <name type="scientific">Phycomyces blakesleeanus (strain ATCC 8743b / DSM 1359 / FGSC 10004 / NBRC 33097 / NRRL 1555)</name>
    <dbReference type="NCBI Taxonomy" id="763407"/>
    <lineage>
        <taxon>Eukaryota</taxon>
        <taxon>Fungi</taxon>
        <taxon>Fungi incertae sedis</taxon>
        <taxon>Mucoromycota</taxon>
        <taxon>Mucoromycotina</taxon>
        <taxon>Mucoromycetes</taxon>
        <taxon>Mucorales</taxon>
        <taxon>Phycomycetaceae</taxon>
        <taxon>Phycomyces</taxon>
    </lineage>
</organism>
<sequence>MFTFQEGGASCHTGSYTMWWKNRWEIKRFDYWPSQSPDLSPIERVWHALKVNVQERKASINNIEELKACVFQERERLDPGLRCTLAASMLDRVQEVIKACGDHTTY</sequence>